<evidence type="ECO:0000313" key="2">
    <source>
        <dbReference type="EMBL" id="THD24953.1"/>
    </source>
</evidence>
<comment type="caution">
    <text evidence="2">The sequence shown here is derived from an EMBL/GenBank/DDBJ whole genome shotgun (WGS) entry which is preliminary data.</text>
</comment>
<keyword evidence="3" id="KW-1185">Reference proteome</keyword>
<reference evidence="2" key="1">
    <citation type="submission" date="2019-03" db="EMBL/GenBank/DDBJ databases">
        <title>Improved annotation for the trematode Fasciola hepatica.</title>
        <authorList>
            <person name="Choi Y.-J."/>
            <person name="Martin J."/>
            <person name="Mitreva M."/>
        </authorList>
    </citation>
    <scope>NUCLEOTIDE SEQUENCE [LARGE SCALE GENOMIC DNA]</scope>
</reference>
<evidence type="ECO:0000313" key="3">
    <source>
        <dbReference type="Proteomes" id="UP000230066"/>
    </source>
</evidence>
<accession>A0A4E0RBV6</accession>
<dbReference type="Pfam" id="PF05608">
    <property type="entry name" value="RTE1"/>
    <property type="match status" value="1"/>
</dbReference>
<dbReference type="PANTHER" id="PTHR20921:SF0">
    <property type="entry name" value="TRANSMEMBRANE PROTEIN 222"/>
    <property type="match status" value="1"/>
</dbReference>
<dbReference type="InterPro" id="IPR008496">
    <property type="entry name" value="TMEM222/RTE1"/>
</dbReference>
<proteinExistence type="predicted"/>
<feature type="transmembrane region" description="Helical" evidence="1">
    <location>
        <begin position="165"/>
        <end position="188"/>
    </location>
</feature>
<dbReference type="AlphaFoldDB" id="A0A4E0RBV6"/>
<gene>
    <name evidence="2" type="ORF">D915_004235</name>
</gene>
<sequence>METMPSRSDRIDLTGSTEVRSNGLEATVASAWHRFPYSLVWTPIPILTWVLPFIGHIGITNSAGVIFDFAAPYTVNEDCMAFGWPTMYYQLDLSKVDSREAWDKAVYEANEIYKMRVHNLFCDNCHSHVARALNGMRYNGKSDWNMVSALLLFFRKGKYVSKRHCLVSWLPFLIISTVVIVITVLIVYR</sequence>
<keyword evidence="1 2" id="KW-0812">Transmembrane</keyword>
<evidence type="ECO:0000256" key="1">
    <source>
        <dbReference type="SAM" id="Phobius"/>
    </source>
</evidence>
<dbReference type="EMBL" id="JXXN02001359">
    <property type="protein sequence ID" value="THD24953.1"/>
    <property type="molecule type" value="Genomic_DNA"/>
</dbReference>
<keyword evidence="1" id="KW-1133">Transmembrane helix</keyword>
<keyword evidence="1" id="KW-0472">Membrane</keyword>
<name>A0A4E0RBV6_FASHE</name>
<protein>
    <submittedName>
        <fullName evidence="2">Transmembrane protein 222a</fullName>
    </submittedName>
</protein>
<dbReference type="Proteomes" id="UP000230066">
    <property type="component" value="Unassembled WGS sequence"/>
</dbReference>
<organism evidence="2 3">
    <name type="scientific">Fasciola hepatica</name>
    <name type="common">Liver fluke</name>
    <dbReference type="NCBI Taxonomy" id="6192"/>
    <lineage>
        <taxon>Eukaryota</taxon>
        <taxon>Metazoa</taxon>
        <taxon>Spiralia</taxon>
        <taxon>Lophotrochozoa</taxon>
        <taxon>Platyhelminthes</taxon>
        <taxon>Trematoda</taxon>
        <taxon>Digenea</taxon>
        <taxon>Plagiorchiida</taxon>
        <taxon>Echinostomata</taxon>
        <taxon>Echinostomatoidea</taxon>
        <taxon>Fasciolidae</taxon>
        <taxon>Fasciola</taxon>
    </lineage>
</organism>
<dbReference type="PANTHER" id="PTHR20921">
    <property type="entry name" value="TRANSMEMBRANE PROTEIN 222"/>
    <property type="match status" value="1"/>
</dbReference>